<dbReference type="PROSITE" id="PS00518">
    <property type="entry name" value="ZF_RING_1"/>
    <property type="match status" value="1"/>
</dbReference>
<dbReference type="Gene3D" id="3.30.40.10">
    <property type="entry name" value="Zinc/RING finger domain, C3HC4 (zinc finger)"/>
    <property type="match status" value="1"/>
</dbReference>
<dbReference type="GO" id="GO:0036503">
    <property type="term" value="P:ERAD pathway"/>
    <property type="evidence" value="ECO:0000318"/>
    <property type="project" value="GO_Central"/>
</dbReference>
<evidence type="ECO:0000256" key="2">
    <source>
        <dbReference type="ARBA" id="ARBA00004308"/>
    </source>
</evidence>
<dbReference type="SUPFAM" id="SSF57850">
    <property type="entry name" value="RING/U-box"/>
    <property type="match status" value="1"/>
</dbReference>
<evidence type="ECO:0000256" key="6">
    <source>
        <dbReference type="ARBA" id="ARBA00022771"/>
    </source>
</evidence>
<proteinExistence type="predicted"/>
<comment type="pathway">
    <text evidence="3 11">Protein modification; protein ubiquitination.</text>
</comment>
<evidence type="ECO:0000256" key="9">
    <source>
        <dbReference type="ARBA" id="ARBA00023136"/>
    </source>
</evidence>
<dbReference type="InterPro" id="IPR018957">
    <property type="entry name" value="Znf_C3HC4_RING-type"/>
</dbReference>
<keyword evidence="6 10" id="KW-0863">Zinc-finger</keyword>
<evidence type="ECO:0000256" key="3">
    <source>
        <dbReference type="ARBA" id="ARBA00004906"/>
    </source>
</evidence>
<sequence>MDTMNFDLNLGFFDHPSSNDQPQNISIDELLSGSIREVDSNHPTVNHRLPAVHRHIPVPTVAVNPPPGVAASGAAADNDEKVQEAIKTGENGDEGSFFDCNICLDLASEPVVTCCGHLFCWPCIYRWLFLHSNAKQCPICKGEVTMKTITPIYSRSNVPHVTKAIDPNSSYKIPSRPPAHRIESWRHSFQRETLNLPIIEMVRRLDNNRFHLSRDPLSSNPQEIPSTHLLNRIFTSRGMRRGRDSVPATSPEVTVDLPNDYIPNLTSGESFVDSYFRDHPEEINQDEFPLIDRHSMSSVAGIIQSEVTTTSMSSRRRREPATSTVLDVDRGNSRPRRRRLL</sequence>
<dbReference type="GO" id="GO:0008270">
    <property type="term" value="F:zinc ion binding"/>
    <property type="evidence" value="ECO:0007669"/>
    <property type="project" value="UniProtKB-KW"/>
</dbReference>
<comment type="catalytic activity">
    <reaction evidence="1 11">
        <text>S-ubiquitinyl-[E2 ubiquitin-conjugating enzyme]-L-cysteine + [acceptor protein]-L-lysine = [E2 ubiquitin-conjugating enzyme]-L-cysteine + N(6)-ubiquitinyl-[acceptor protein]-L-lysine.</text>
        <dbReference type="EC" id="2.3.2.27"/>
    </reaction>
</comment>
<evidence type="ECO:0000256" key="4">
    <source>
        <dbReference type="ARBA" id="ARBA00022679"/>
    </source>
</evidence>
<dbReference type="OMA" id="ACENING"/>
<evidence type="ECO:0000259" key="13">
    <source>
        <dbReference type="PROSITE" id="PS50089"/>
    </source>
</evidence>
<dbReference type="PROSITE" id="PS50089">
    <property type="entry name" value="ZF_RING_2"/>
    <property type="match status" value="1"/>
</dbReference>
<dbReference type="InterPro" id="IPR045103">
    <property type="entry name" value="RNF5/RNF185-like"/>
</dbReference>
<evidence type="ECO:0000256" key="7">
    <source>
        <dbReference type="ARBA" id="ARBA00022786"/>
    </source>
</evidence>
<keyword evidence="15" id="KW-1185">Reference proteome</keyword>
<keyword evidence="8 11" id="KW-0862">Zinc</keyword>
<feature type="region of interest" description="Disordered" evidence="12">
    <location>
        <begin position="307"/>
        <end position="341"/>
    </location>
</feature>
<dbReference type="InterPro" id="IPR001841">
    <property type="entry name" value="Znf_RING"/>
</dbReference>
<evidence type="ECO:0000256" key="5">
    <source>
        <dbReference type="ARBA" id="ARBA00022723"/>
    </source>
</evidence>
<dbReference type="Proteomes" id="UP000215914">
    <property type="component" value="Chromosome 1"/>
</dbReference>
<dbReference type="InterPro" id="IPR013083">
    <property type="entry name" value="Znf_RING/FYVE/PHD"/>
</dbReference>
<evidence type="ECO:0000256" key="11">
    <source>
        <dbReference type="RuleBase" id="RU369090"/>
    </source>
</evidence>
<keyword evidence="11" id="KW-0256">Endoplasmic reticulum</keyword>
<evidence type="ECO:0000256" key="12">
    <source>
        <dbReference type="SAM" id="MobiDB-lite"/>
    </source>
</evidence>
<keyword evidence="5 11" id="KW-0479">Metal-binding</keyword>
<dbReference type="PANTHER" id="PTHR12313">
    <property type="entry name" value="E3 UBIQUITIN-PROTEIN LIGASE RNF5-RELATED"/>
    <property type="match status" value="1"/>
</dbReference>
<dbReference type="GO" id="GO:0044390">
    <property type="term" value="F:ubiquitin-like protein conjugating enzyme binding"/>
    <property type="evidence" value="ECO:0000318"/>
    <property type="project" value="GO_Central"/>
</dbReference>
<dbReference type="InParanoid" id="A0A251VM30"/>
<dbReference type="Pfam" id="PF00097">
    <property type="entry name" value="zf-C3HC4"/>
    <property type="match status" value="1"/>
</dbReference>
<evidence type="ECO:0000256" key="10">
    <source>
        <dbReference type="PROSITE-ProRule" id="PRU00175"/>
    </source>
</evidence>
<comment type="domain">
    <text evidence="11">The RING-type zinc finger domain is responsible for E3 ligase activity.</text>
</comment>
<keyword evidence="9" id="KW-0472">Membrane</keyword>
<organism evidence="14 15">
    <name type="scientific">Helianthus annuus</name>
    <name type="common">Common sunflower</name>
    <dbReference type="NCBI Taxonomy" id="4232"/>
    <lineage>
        <taxon>Eukaryota</taxon>
        <taxon>Viridiplantae</taxon>
        <taxon>Streptophyta</taxon>
        <taxon>Embryophyta</taxon>
        <taxon>Tracheophyta</taxon>
        <taxon>Spermatophyta</taxon>
        <taxon>Magnoliopsida</taxon>
        <taxon>eudicotyledons</taxon>
        <taxon>Gunneridae</taxon>
        <taxon>Pentapetalae</taxon>
        <taxon>asterids</taxon>
        <taxon>campanulids</taxon>
        <taxon>Asterales</taxon>
        <taxon>Asteraceae</taxon>
        <taxon>Asteroideae</taxon>
        <taxon>Heliantheae alliance</taxon>
        <taxon>Heliantheae</taxon>
        <taxon>Helianthus</taxon>
    </lineage>
</organism>
<gene>
    <name evidence="14" type="ORF">HannXRQ_Chr01g0009771</name>
</gene>
<keyword evidence="4 11" id="KW-0808">Transferase</keyword>
<dbReference type="InterPro" id="IPR017907">
    <property type="entry name" value="Znf_RING_CS"/>
</dbReference>
<keyword evidence="7 11" id="KW-0833">Ubl conjugation pathway</keyword>
<comment type="subcellular location">
    <subcellularLocation>
        <location evidence="2">Endomembrane system</location>
    </subcellularLocation>
    <subcellularLocation>
        <location evidence="11">Endoplasmic reticulum membrane</location>
        <topology evidence="11">Single-pass type IV membrane protein</topology>
    </subcellularLocation>
</comment>
<dbReference type="GO" id="GO:0006511">
    <property type="term" value="P:ubiquitin-dependent protein catabolic process"/>
    <property type="evidence" value="ECO:0000318"/>
    <property type="project" value="GO_Central"/>
</dbReference>
<dbReference type="SMART" id="SM00184">
    <property type="entry name" value="RING"/>
    <property type="match status" value="1"/>
</dbReference>
<accession>A0A251VM30</accession>
<dbReference type="EC" id="2.3.2.27" evidence="11"/>
<dbReference type="EMBL" id="CM007890">
    <property type="protein sequence ID" value="OTG36635.1"/>
    <property type="molecule type" value="Genomic_DNA"/>
</dbReference>
<dbReference type="GO" id="GO:0061630">
    <property type="term" value="F:ubiquitin protein ligase activity"/>
    <property type="evidence" value="ECO:0000318"/>
    <property type="project" value="GO_Central"/>
</dbReference>
<protein>
    <recommendedName>
        <fullName evidence="11">E3 ubiquitin-protein ligase RMA</fullName>
        <ecNumber evidence="11">2.3.2.27</ecNumber>
    </recommendedName>
    <alternativeName>
        <fullName evidence="11">Protein RING membrane-anchor</fullName>
    </alternativeName>
    <alternativeName>
        <fullName evidence="11">RING-type E3 ubiquitin transferase RMA</fullName>
    </alternativeName>
</protein>
<evidence type="ECO:0000313" key="15">
    <source>
        <dbReference type="Proteomes" id="UP000215914"/>
    </source>
</evidence>
<dbReference type="GO" id="GO:0016567">
    <property type="term" value="P:protein ubiquitination"/>
    <property type="evidence" value="ECO:0007669"/>
    <property type="project" value="UniProtKB-UniPathway"/>
</dbReference>
<feature type="domain" description="RING-type" evidence="13">
    <location>
        <begin position="100"/>
        <end position="141"/>
    </location>
</feature>
<dbReference type="CDD" id="cd16534">
    <property type="entry name" value="RING-HC_RNF5-like"/>
    <property type="match status" value="1"/>
</dbReference>
<comment type="function">
    <text evidence="11">E3 ubiquitin-protein ligase.</text>
</comment>
<dbReference type="GO" id="GO:0005789">
    <property type="term" value="C:endoplasmic reticulum membrane"/>
    <property type="evidence" value="ECO:0007669"/>
    <property type="project" value="UniProtKB-SubCell"/>
</dbReference>
<dbReference type="STRING" id="4232.A0A251VM30"/>
<dbReference type="AlphaFoldDB" id="A0A251VM30"/>
<dbReference type="UniPathway" id="UPA00143"/>
<evidence type="ECO:0000313" key="14">
    <source>
        <dbReference type="EMBL" id="OTG36635.1"/>
    </source>
</evidence>
<reference evidence="15" key="1">
    <citation type="journal article" date="2017" name="Nature">
        <title>The sunflower genome provides insights into oil metabolism, flowering and Asterid evolution.</title>
        <authorList>
            <person name="Badouin H."/>
            <person name="Gouzy J."/>
            <person name="Grassa C.J."/>
            <person name="Murat F."/>
            <person name="Staton S.E."/>
            <person name="Cottret L."/>
            <person name="Lelandais-Briere C."/>
            <person name="Owens G.L."/>
            <person name="Carrere S."/>
            <person name="Mayjonade B."/>
            <person name="Legrand L."/>
            <person name="Gill N."/>
            <person name="Kane N.C."/>
            <person name="Bowers J.E."/>
            <person name="Hubner S."/>
            <person name="Bellec A."/>
            <person name="Berard A."/>
            <person name="Berges H."/>
            <person name="Blanchet N."/>
            <person name="Boniface M.C."/>
            <person name="Brunel D."/>
            <person name="Catrice O."/>
            <person name="Chaidir N."/>
            <person name="Claudel C."/>
            <person name="Donnadieu C."/>
            <person name="Faraut T."/>
            <person name="Fievet G."/>
            <person name="Helmstetter N."/>
            <person name="King M."/>
            <person name="Knapp S.J."/>
            <person name="Lai Z."/>
            <person name="Le Paslier M.C."/>
            <person name="Lippi Y."/>
            <person name="Lorenzon L."/>
            <person name="Mandel J.R."/>
            <person name="Marage G."/>
            <person name="Marchand G."/>
            <person name="Marquand E."/>
            <person name="Bret-Mestries E."/>
            <person name="Morien E."/>
            <person name="Nambeesan S."/>
            <person name="Nguyen T."/>
            <person name="Pegot-Espagnet P."/>
            <person name="Pouilly N."/>
            <person name="Raftis F."/>
            <person name="Sallet E."/>
            <person name="Schiex T."/>
            <person name="Thomas J."/>
            <person name="Vandecasteele C."/>
            <person name="Vares D."/>
            <person name="Vear F."/>
            <person name="Vautrin S."/>
            <person name="Crespi M."/>
            <person name="Mangin B."/>
            <person name="Burke J.M."/>
            <person name="Salse J."/>
            <person name="Munos S."/>
            <person name="Vincourt P."/>
            <person name="Rieseberg L.H."/>
            <person name="Langlade N.B."/>
        </authorList>
    </citation>
    <scope>NUCLEOTIDE SEQUENCE [LARGE SCALE GENOMIC DNA]</scope>
    <source>
        <strain evidence="15">cv. SF193</strain>
    </source>
</reference>
<evidence type="ECO:0000256" key="1">
    <source>
        <dbReference type="ARBA" id="ARBA00000900"/>
    </source>
</evidence>
<name>A0A251VM30_HELAN</name>
<evidence type="ECO:0000256" key="8">
    <source>
        <dbReference type="ARBA" id="ARBA00022833"/>
    </source>
</evidence>